<keyword evidence="3 5" id="KW-0251">Elongation factor</keyword>
<dbReference type="InterPro" id="IPR018101">
    <property type="entry name" value="Transl_elong_Ts_CS"/>
</dbReference>
<evidence type="ECO:0000313" key="10">
    <source>
        <dbReference type="Proteomes" id="UP000051373"/>
    </source>
</evidence>
<dbReference type="CDD" id="cd14275">
    <property type="entry name" value="UBA_EF-Ts"/>
    <property type="match status" value="1"/>
</dbReference>
<dbReference type="SUPFAM" id="SSF46934">
    <property type="entry name" value="UBA-like"/>
    <property type="match status" value="1"/>
</dbReference>
<dbReference type="HAMAP" id="MF_00050">
    <property type="entry name" value="EF_Ts"/>
    <property type="match status" value="1"/>
</dbReference>
<dbReference type="InterPro" id="IPR036402">
    <property type="entry name" value="EF-Ts_dimer_sf"/>
</dbReference>
<gene>
    <name evidence="5 9" type="primary">tsf</name>
    <name evidence="9" type="ORF">AMJ83_04420</name>
</gene>
<proteinExistence type="inferred from homology"/>
<comment type="similarity">
    <text evidence="1 5 6">Belongs to the EF-Ts family.</text>
</comment>
<dbReference type="Gene3D" id="1.10.286.20">
    <property type="match status" value="1"/>
</dbReference>
<dbReference type="STRING" id="1703779.AMJ83_04420"/>
<evidence type="ECO:0000256" key="5">
    <source>
        <dbReference type="HAMAP-Rule" id="MF_00050"/>
    </source>
</evidence>
<dbReference type="Pfam" id="PF00889">
    <property type="entry name" value="EF_TS"/>
    <property type="match status" value="1"/>
</dbReference>
<evidence type="ECO:0000256" key="3">
    <source>
        <dbReference type="ARBA" id="ARBA00022768"/>
    </source>
</evidence>
<dbReference type="Gene3D" id="3.30.479.20">
    <property type="entry name" value="Elongation factor Ts, dimerisation domain"/>
    <property type="match status" value="1"/>
</dbReference>
<dbReference type="Gene3D" id="1.10.8.10">
    <property type="entry name" value="DNA helicase RuvA subunit, C-terminal domain"/>
    <property type="match status" value="1"/>
</dbReference>
<dbReference type="PANTHER" id="PTHR11741">
    <property type="entry name" value="ELONGATION FACTOR TS"/>
    <property type="match status" value="1"/>
</dbReference>
<feature type="region of interest" description="Involved in Mg(2+) ion dislocation from EF-Tu" evidence="5">
    <location>
        <begin position="79"/>
        <end position="82"/>
    </location>
</feature>
<dbReference type="Proteomes" id="UP000051373">
    <property type="component" value="Unassembled WGS sequence"/>
</dbReference>
<evidence type="ECO:0000256" key="1">
    <source>
        <dbReference type="ARBA" id="ARBA00005532"/>
    </source>
</evidence>
<keyword evidence="5" id="KW-0963">Cytoplasm</keyword>
<dbReference type="FunFam" id="1.10.8.10:FF:000001">
    <property type="entry name" value="Elongation factor Ts"/>
    <property type="match status" value="1"/>
</dbReference>
<comment type="function">
    <text evidence="5 6">Associates with the EF-Tu.GDP complex and induces the exchange of GDP to GTP. It remains bound to the aminoacyl-tRNA.EF-Tu.GTP complex up to the GTP hydrolysis stage on the ribosome.</text>
</comment>
<dbReference type="EMBL" id="LJUJ01000006">
    <property type="protein sequence ID" value="KPK64064.1"/>
    <property type="molecule type" value="Genomic_DNA"/>
</dbReference>
<evidence type="ECO:0000259" key="8">
    <source>
        <dbReference type="Pfam" id="PF00889"/>
    </source>
</evidence>
<evidence type="ECO:0000256" key="6">
    <source>
        <dbReference type="RuleBase" id="RU000642"/>
    </source>
</evidence>
<dbReference type="InterPro" id="IPR009060">
    <property type="entry name" value="UBA-like_sf"/>
</dbReference>
<dbReference type="InterPro" id="IPR014039">
    <property type="entry name" value="Transl_elong_EFTs/EF1B_dimer"/>
</dbReference>
<dbReference type="AlphaFoldDB" id="A0A0S8FTF8"/>
<dbReference type="GO" id="GO:0003746">
    <property type="term" value="F:translation elongation factor activity"/>
    <property type="evidence" value="ECO:0007669"/>
    <property type="project" value="UniProtKB-UniRule"/>
</dbReference>
<feature type="domain" description="Translation elongation factor EFTs/EF1B dimerisation" evidence="8">
    <location>
        <begin position="39"/>
        <end position="195"/>
    </location>
</feature>
<protein>
    <recommendedName>
        <fullName evidence="2 5">Elongation factor Ts</fullName>
        <shortName evidence="5">EF-Ts</shortName>
    </recommendedName>
</protein>
<evidence type="ECO:0000256" key="4">
    <source>
        <dbReference type="ARBA" id="ARBA00022917"/>
    </source>
</evidence>
<dbReference type="PANTHER" id="PTHR11741:SF0">
    <property type="entry name" value="ELONGATION FACTOR TS, MITOCHONDRIAL"/>
    <property type="match status" value="1"/>
</dbReference>
<evidence type="ECO:0000256" key="7">
    <source>
        <dbReference type="RuleBase" id="RU000643"/>
    </source>
</evidence>
<evidence type="ECO:0000256" key="2">
    <source>
        <dbReference type="ARBA" id="ARBA00016956"/>
    </source>
</evidence>
<evidence type="ECO:0000313" key="9">
    <source>
        <dbReference type="EMBL" id="KPK64064.1"/>
    </source>
</evidence>
<organism evidence="9 10">
    <name type="scientific">candidate division WOR_3 bacterium SM23_42</name>
    <dbReference type="NCBI Taxonomy" id="1703779"/>
    <lineage>
        <taxon>Bacteria</taxon>
        <taxon>Bacteria division WOR-3</taxon>
    </lineage>
</organism>
<comment type="subcellular location">
    <subcellularLocation>
        <location evidence="5 7">Cytoplasm</location>
    </subcellularLocation>
</comment>
<dbReference type="PATRIC" id="fig|1703779.3.peg.971"/>
<comment type="caution">
    <text evidence="9">The sequence shown here is derived from an EMBL/GenBank/DDBJ whole genome shotgun (WGS) entry which is preliminary data.</text>
</comment>
<reference evidence="9 10" key="1">
    <citation type="journal article" date="2015" name="Microbiome">
        <title>Genomic resolution of linkages in carbon, nitrogen, and sulfur cycling among widespread estuary sediment bacteria.</title>
        <authorList>
            <person name="Baker B.J."/>
            <person name="Lazar C.S."/>
            <person name="Teske A.P."/>
            <person name="Dick G.J."/>
        </authorList>
    </citation>
    <scope>NUCLEOTIDE SEQUENCE [LARGE SCALE GENOMIC DNA]</scope>
    <source>
        <strain evidence="9">SM23_42</strain>
    </source>
</reference>
<dbReference type="SUPFAM" id="SSF54713">
    <property type="entry name" value="Elongation factor Ts (EF-Ts), dimerisation domain"/>
    <property type="match status" value="1"/>
</dbReference>
<name>A0A0S8FTF8_UNCW3</name>
<dbReference type="PROSITE" id="PS01127">
    <property type="entry name" value="EF_TS_2"/>
    <property type="match status" value="1"/>
</dbReference>
<accession>A0A0S8FTF8</accession>
<sequence length="195" mass="22428">MDREKLRELRERTGAGIVDCQKALTEAEGDIEKAVETLRKKGLALAAKKVGRITKEGIIDAYVHPGDRLGVLVEVNCETDFVARNTEFRRFVRDIALQIAASEPMVVTREELSPEVIEREKEIYRSMVQDMKKKPEIVEKIVTGKLEKFYTDVCLLEQPFVKIPEKTVSEYLKEQIAKFGENIVVRRFVRFRLGE</sequence>
<keyword evidence="4 5" id="KW-0648">Protein biosynthesis</keyword>
<dbReference type="InterPro" id="IPR001816">
    <property type="entry name" value="Transl_elong_EFTs/EF1B"/>
</dbReference>
<dbReference type="NCBIfam" id="TIGR00116">
    <property type="entry name" value="tsf"/>
    <property type="match status" value="1"/>
</dbReference>
<dbReference type="GO" id="GO:0005737">
    <property type="term" value="C:cytoplasm"/>
    <property type="evidence" value="ECO:0007669"/>
    <property type="project" value="UniProtKB-SubCell"/>
</dbReference>